<dbReference type="AlphaFoldDB" id="A0A7S1YGP7"/>
<evidence type="ECO:0000256" key="3">
    <source>
        <dbReference type="SAM" id="SignalP"/>
    </source>
</evidence>
<evidence type="ECO:0000259" key="4">
    <source>
        <dbReference type="Pfam" id="PF04542"/>
    </source>
</evidence>
<dbReference type="GO" id="GO:0006352">
    <property type="term" value="P:DNA-templated transcription initiation"/>
    <property type="evidence" value="ECO:0007669"/>
    <property type="project" value="InterPro"/>
</dbReference>
<dbReference type="Gene3D" id="1.20.120.1810">
    <property type="match status" value="1"/>
</dbReference>
<dbReference type="InterPro" id="IPR050239">
    <property type="entry name" value="Sigma-70_RNA_pol_init_factors"/>
</dbReference>
<dbReference type="InterPro" id="IPR036388">
    <property type="entry name" value="WH-like_DNA-bd_sf"/>
</dbReference>
<feature type="signal peptide" evidence="3">
    <location>
        <begin position="1"/>
        <end position="32"/>
    </location>
</feature>
<dbReference type="InterPro" id="IPR007627">
    <property type="entry name" value="RNA_pol_sigma70_r2"/>
</dbReference>
<organism evidence="5">
    <name type="scientific">Grammatophora oceanica</name>
    <dbReference type="NCBI Taxonomy" id="210454"/>
    <lineage>
        <taxon>Eukaryota</taxon>
        <taxon>Sar</taxon>
        <taxon>Stramenopiles</taxon>
        <taxon>Ochrophyta</taxon>
        <taxon>Bacillariophyta</taxon>
        <taxon>Fragilariophyceae</taxon>
        <taxon>Fragilariophycidae</taxon>
        <taxon>Rhabdonematales</taxon>
        <taxon>Grammatophoraceae</taxon>
        <taxon>Grammatophora</taxon>
    </lineage>
</organism>
<accession>A0A7S1YGP7</accession>
<dbReference type="InterPro" id="IPR013324">
    <property type="entry name" value="RNA_pol_sigma_r3/r4-like"/>
</dbReference>
<dbReference type="SUPFAM" id="SSF88946">
    <property type="entry name" value="Sigma2 domain of RNA polymerase sigma factors"/>
    <property type="match status" value="1"/>
</dbReference>
<comment type="similarity">
    <text evidence="1">Belongs to the sigma-70 factor family.</text>
</comment>
<evidence type="ECO:0000256" key="1">
    <source>
        <dbReference type="ARBA" id="ARBA00007788"/>
    </source>
</evidence>
<dbReference type="Gene3D" id="1.10.10.10">
    <property type="entry name" value="Winged helix-like DNA-binding domain superfamily/Winged helix DNA-binding domain"/>
    <property type="match status" value="1"/>
</dbReference>
<evidence type="ECO:0000313" key="5">
    <source>
        <dbReference type="EMBL" id="CAD9302044.1"/>
    </source>
</evidence>
<dbReference type="Pfam" id="PF04542">
    <property type="entry name" value="Sigma70_r2"/>
    <property type="match status" value="1"/>
</dbReference>
<name>A0A7S1YGP7_9STRA</name>
<dbReference type="SUPFAM" id="SSF88659">
    <property type="entry name" value="Sigma3 and sigma4 domains of RNA polymerase sigma factors"/>
    <property type="match status" value="1"/>
</dbReference>
<feature type="domain" description="RNA polymerase sigma-70 region 2" evidence="4">
    <location>
        <begin position="154"/>
        <end position="239"/>
    </location>
</feature>
<feature type="region of interest" description="Disordered" evidence="2">
    <location>
        <begin position="385"/>
        <end position="415"/>
    </location>
</feature>
<proteinExistence type="inferred from homology"/>
<keyword evidence="3" id="KW-0732">Signal</keyword>
<feature type="compositionally biased region" description="Polar residues" evidence="2">
    <location>
        <begin position="398"/>
        <end position="408"/>
    </location>
</feature>
<reference evidence="5" key="1">
    <citation type="submission" date="2021-01" db="EMBL/GenBank/DDBJ databases">
        <authorList>
            <person name="Corre E."/>
            <person name="Pelletier E."/>
            <person name="Niang G."/>
            <person name="Scheremetjew M."/>
            <person name="Finn R."/>
            <person name="Kale V."/>
            <person name="Holt S."/>
            <person name="Cochrane G."/>
            <person name="Meng A."/>
            <person name="Brown T."/>
            <person name="Cohen L."/>
        </authorList>
    </citation>
    <scope>NUCLEOTIDE SEQUENCE</scope>
    <source>
        <strain evidence="5">CCMP 410</strain>
    </source>
</reference>
<feature type="chain" id="PRO_5031313279" description="RNA polymerase sigma-70 region 2 domain-containing protein" evidence="3">
    <location>
        <begin position="33"/>
        <end position="463"/>
    </location>
</feature>
<dbReference type="InterPro" id="IPR013325">
    <property type="entry name" value="RNA_pol_sigma_r2"/>
</dbReference>
<dbReference type="NCBIfam" id="TIGR02937">
    <property type="entry name" value="sigma70-ECF"/>
    <property type="match status" value="1"/>
</dbReference>
<dbReference type="EMBL" id="HBGK01042445">
    <property type="protein sequence ID" value="CAD9302044.1"/>
    <property type="molecule type" value="Transcribed_RNA"/>
</dbReference>
<sequence>MRRSRATTMRSSSRKATLAFALLLQCPTTSLAFVSPTISLMRPSLLSADLSTTTTTLQSLLFATKSSTFLQQEEKDDSSPAYVRQPLLTVEETTILLKQAKEWKRIKDLERSLAASKSPRLPYLSFRAQEAGYGSNWEAYEQALREGAAARETLVSRNMGLVYHCVTQIIGTKRQHSFRGSLSREDLIQEGALGLARAIDKYDLERSSKSDDNNDAAAVKFSTYAVYWIRAAILRGLAEKDDYMMRVPEHVSSTISKVQRAAKRLGLPMESQLWKEAQAAKWLAEEAGVTSSQVENAMQVRQRRRKGSYVSLESSSEYEQSTLLFSKVLTSTLEDDEKSSLQLVQLRPIRGSLDTDKIRTELSKYLRPKEMEAISWRYGLLMSENQEQQQQRKRPVRPTSSADNNNKKIVTKGKTGEAMSFQEVGKQMQVSAEYGRRLCHQALNKLRRAAEEGHLQSSQLYFA</sequence>
<gene>
    <name evidence="5" type="ORF">GOCE00092_LOCUS22267</name>
</gene>
<evidence type="ECO:0000256" key="2">
    <source>
        <dbReference type="SAM" id="MobiDB-lite"/>
    </source>
</evidence>
<dbReference type="PANTHER" id="PTHR30603:SF47">
    <property type="entry name" value="RNA POLYMERASE SIGMA FACTOR SIGD, CHLOROPLASTIC"/>
    <property type="match status" value="1"/>
</dbReference>
<dbReference type="GO" id="GO:0003700">
    <property type="term" value="F:DNA-binding transcription factor activity"/>
    <property type="evidence" value="ECO:0007669"/>
    <property type="project" value="InterPro"/>
</dbReference>
<protein>
    <recommendedName>
        <fullName evidence="4">RNA polymerase sigma-70 region 2 domain-containing protein</fullName>
    </recommendedName>
</protein>
<dbReference type="InterPro" id="IPR014284">
    <property type="entry name" value="RNA_pol_sigma-70_dom"/>
</dbReference>
<dbReference type="PANTHER" id="PTHR30603">
    <property type="entry name" value="RNA POLYMERASE SIGMA FACTOR RPO"/>
    <property type="match status" value="1"/>
</dbReference>